<protein>
    <submittedName>
        <fullName evidence="2">Uncharacterized protein</fullName>
    </submittedName>
</protein>
<evidence type="ECO:0000256" key="1">
    <source>
        <dbReference type="SAM" id="MobiDB-lite"/>
    </source>
</evidence>
<feature type="compositionally biased region" description="Polar residues" evidence="1">
    <location>
        <begin position="58"/>
        <end position="70"/>
    </location>
</feature>
<feature type="region of interest" description="Disordered" evidence="1">
    <location>
        <begin position="1"/>
        <end position="72"/>
    </location>
</feature>
<sequence length="85" mass="9161">MASDKLIGTLERRFYTGKPREDPTSANDRPPELDHSSSANGRAGPMTDTARPFAELDQPSSANGRAGSTGTRLRLVLVTPLPRLL</sequence>
<dbReference type="EMBL" id="QGKV02000649">
    <property type="protein sequence ID" value="KAF3581893.1"/>
    <property type="molecule type" value="Genomic_DNA"/>
</dbReference>
<accession>A0ABQ7DXB5</accession>
<keyword evidence="3" id="KW-1185">Reference proteome</keyword>
<organism evidence="2 3">
    <name type="scientific">Brassica cretica</name>
    <name type="common">Mustard</name>
    <dbReference type="NCBI Taxonomy" id="69181"/>
    <lineage>
        <taxon>Eukaryota</taxon>
        <taxon>Viridiplantae</taxon>
        <taxon>Streptophyta</taxon>
        <taxon>Embryophyta</taxon>
        <taxon>Tracheophyta</taxon>
        <taxon>Spermatophyta</taxon>
        <taxon>Magnoliopsida</taxon>
        <taxon>eudicotyledons</taxon>
        <taxon>Gunneridae</taxon>
        <taxon>Pentapetalae</taxon>
        <taxon>rosids</taxon>
        <taxon>malvids</taxon>
        <taxon>Brassicales</taxon>
        <taxon>Brassicaceae</taxon>
        <taxon>Brassiceae</taxon>
        <taxon>Brassica</taxon>
    </lineage>
</organism>
<evidence type="ECO:0000313" key="3">
    <source>
        <dbReference type="Proteomes" id="UP000266723"/>
    </source>
</evidence>
<comment type="caution">
    <text evidence="2">The sequence shown here is derived from an EMBL/GenBank/DDBJ whole genome shotgun (WGS) entry which is preliminary data.</text>
</comment>
<gene>
    <name evidence="2" type="ORF">DY000_02034213</name>
</gene>
<proteinExistence type="predicted"/>
<name>A0ABQ7DXB5_BRACR</name>
<evidence type="ECO:0000313" key="2">
    <source>
        <dbReference type="EMBL" id="KAF3581893.1"/>
    </source>
</evidence>
<feature type="compositionally biased region" description="Basic and acidic residues" evidence="1">
    <location>
        <begin position="10"/>
        <end position="35"/>
    </location>
</feature>
<dbReference type="Proteomes" id="UP000266723">
    <property type="component" value="Unassembled WGS sequence"/>
</dbReference>
<reference evidence="2 3" key="1">
    <citation type="journal article" date="2020" name="BMC Genomics">
        <title>Intraspecific diversification of the crop wild relative Brassica cretica Lam. using demographic model selection.</title>
        <authorList>
            <person name="Kioukis A."/>
            <person name="Michalopoulou V.A."/>
            <person name="Briers L."/>
            <person name="Pirintsos S."/>
            <person name="Studholme D.J."/>
            <person name="Pavlidis P."/>
            <person name="Sarris P.F."/>
        </authorList>
    </citation>
    <scope>NUCLEOTIDE SEQUENCE [LARGE SCALE GENOMIC DNA]</scope>
    <source>
        <strain evidence="3">cv. PFS-1207/04</strain>
    </source>
</reference>